<keyword evidence="2" id="KW-0456">Lyase</keyword>
<dbReference type="GO" id="GO:0016829">
    <property type="term" value="F:lyase activity"/>
    <property type="evidence" value="ECO:0007669"/>
    <property type="project" value="UniProtKB-KW"/>
</dbReference>
<evidence type="ECO:0000256" key="1">
    <source>
        <dbReference type="ARBA" id="ARBA00022723"/>
    </source>
</evidence>
<organism evidence="3 4">
    <name type="scientific">Actinomadura meyerae</name>
    <dbReference type="NCBI Taxonomy" id="240840"/>
    <lineage>
        <taxon>Bacteria</taxon>
        <taxon>Bacillati</taxon>
        <taxon>Actinomycetota</taxon>
        <taxon>Actinomycetes</taxon>
        <taxon>Streptosporangiales</taxon>
        <taxon>Thermomonosporaceae</taxon>
        <taxon>Actinomadura</taxon>
    </lineage>
</organism>
<keyword evidence="4" id="KW-1185">Reference proteome</keyword>
<evidence type="ECO:0000313" key="3">
    <source>
        <dbReference type="EMBL" id="SNS98439.1"/>
    </source>
</evidence>
<proteinExistence type="predicted"/>
<accession>A0A239IY01</accession>
<name>A0A239IY01_9ACTN</name>
<dbReference type="Pfam" id="PF01903">
    <property type="entry name" value="CbiX"/>
    <property type="match status" value="2"/>
</dbReference>
<dbReference type="PANTHER" id="PTHR33542">
    <property type="entry name" value="SIROHYDROCHLORIN FERROCHELATASE, CHLOROPLASTIC"/>
    <property type="match status" value="1"/>
</dbReference>
<protein>
    <submittedName>
        <fullName evidence="3">Sirohydrochlorin ferrochelatase</fullName>
    </submittedName>
</protein>
<dbReference type="Proteomes" id="UP000198318">
    <property type="component" value="Unassembled WGS sequence"/>
</dbReference>
<dbReference type="CDD" id="cd03416">
    <property type="entry name" value="CbiX_SirB_N"/>
    <property type="match status" value="1"/>
</dbReference>
<keyword evidence="1" id="KW-0479">Metal-binding</keyword>
<dbReference type="PANTHER" id="PTHR33542:SF5">
    <property type="entry name" value="FERROCHELATASE CHE1"/>
    <property type="match status" value="1"/>
</dbReference>
<dbReference type="SUPFAM" id="SSF53800">
    <property type="entry name" value="Chelatase"/>
    <property type="match status" value="1"/>
</dbReference>
<reference evidence="3 4" key="1">
    <citation type="submission" date="2017-06" db="EMBL/GenBank/DDBJ databases">
        <authorList>
            <person name="Kim H.J."/>
            <person name="Triplett B.A."/>
        </authorList>
    </citation>
    <scope>NUCLEOTIDE SEQUENCE [LARGE SCALE GENOMIC DNA]</scope>
    <source>
        <strain evidence="3 4">DSM 44715</strain>
    </source>
</reference>
<evidence type="ECO:0000313" key="4">
    <source>
        <dbReference type="Proteomes" id="UP000198318"/>
    </source>
</evidence>
<dbReference type="InterPro" id="IPR050963">
    <property type="entry name" value="Sirohydro_Cobaltochel/CbiX"/>
</dbReference>
<evidence type="ECO:0000256" key="2">
    <source>
        <dbReference type="ARBA" id="ARBA00023239"/>
    </source>
</evidence>
<sequence length="257" mass="25690">MAEPALLAVAHGTRDPAGPAAVRELLARVRAMRPGLRVAEAYGELAEPSLEDAAASLGGGPAVVVPLLLARGYHALADFPGRAARVLPGAVAARPLGPDPLLAHALAGRLADGGAGGAGGSAVGSAEGTAVTVIPVRPDAVVLGAAGSADPAGLADVREAARLLARRLGRPVRHGFVAAGGPVLDEVVADLRREGARRVAVASYLLAPGRFHDRAAACGADATAPPLGAHPAVARLVLRRYDEARSRAAARVPAFAS</sequence>
<dbReference type="InterPro" id="IPR002762">
    <property type="entry name" value="CbiX-like"/>
</dbReference>
<dbReference type="EMBL" id="FZOR01000013">
    <property type="protein sequence ID" value="SNS98439.1"/>
    <property type="molecule type" value="Genomic_DNA"/>
</dbReference>
<dbReference type="GO" id="GO:0046872">
    <property type="term" value="F:metal ion binding"/>
    <property type="evidence" value="ECO:0007669"/>
    <property type="project" value="UniProtKB-KW"/>
</dbReference>
<dbReference type="RefSeq" id="WP_245868585.1">
    <property type="nucleotide sequence ID" value="NZ_FZOR01000013.1"/>
</dbReference>
<gene>
    <name evidence="3" type="ORF">SAMN05443665_1013135</name>
</gene>
<dbReference type="AlphaFoldDB" id="A0A239IY01"/>
<dbReference type="Gene3D" id="3.40.50.1400">
    <property type="match status" value="2"/>
</dbReference>